<sequence>MPAGRPPLDPKVKQENQQAGRQPYEELTNERRFSEPRDDPSRPPVRVPRSPPLSALPCPLHPPRSTSPAPSDLSHPPPSSSEIPRPSTSRRSTSPPTPSSFDPIRLPSFDAPPPGPRAGPPPPPPRPARAALPSPILGPDDTLLMTAVYCLLETTVYMYYGSCNYR</sequence>
<proteinExistence type="predicted"/>
<accession>A0AAD6UAU4</accession>
<dbReference type="Proteomes" id="UP001222325">
    <property type="component" value="Unassembled WGS sequence"/>
</dbReference>
<feature type="compositionally biased region" description="Low complexity" evidence="1">
    <location>
        <begin position="67"/>
        <end position="94"/>
    </location>
</feature>
<gene>
    <name evidence="2" type="ORF">B0H15DRAFT_945972</name>
</gene>
<feature type="compositionally biased region" description="Basic and acidic residues" evidence="1">
    <location>
        <begin position="28"/>
        <end position="41"/>
    </location>
</feature>
<keyword evidence="3" id="KW-1185">Reference proteome</keyword>
<feature type="region of interest" description="Disordered" evidence="1">
    <location>
        <begin position="1"/>
        <end position="133"/>
    </location>
</feature>
<evidence type="ECO:0000313" key="3">
    <source>
        <dbReference type="Proteomes" id="UP001222325"/>
    </source>
</evidence>
<name>A0AAD6UAU4_9AGAR</name>
<protein>
    <submittedName>
        <fullName evidence="2">Uncharacterized protein</fullName>
    </submittedName>
</protein>
<evidence type="ECO:0000256" key="1">
    <source>
        <dbReference type="SAM" id="MobiDB-lite"/>
    </source>
</evidence>
<reference evidence="2" key="1">
    <citation type="submission" date="2023-03" db="EMBL/GenBank/DDBJ databases">
        <title>Massive genome expansion in bonnet fungi (Mycena s.s.) driven by repeated elements and novel gene families across ecological guilds.</title>
        <authorList>
            <consortium name="Lawrence Berkeley National Laboratory"/>
            <person name="Harder C.B."/>
            <person name="Miyauchi S."/>
            <person name="Viragh M."/>
            <person name="Kuo A."/>
            <person name="Thoen E."/>
            <person name="Andreopoulos B."/>
            <person name="Lu D."/>
            <person name="Skrede I."/>
            <person name="Drula E."/>
            <person name="Henrissat B."/>
            <person name="Morin E."/>
            <person name="Kohler A."/>
            <person name="Barry K."/>
            <person name="LaButti K."/>
            <person name="Morin E."/>
            <person name="Salamov A."/>
            <person name="Lipzen A."/>
            <person name="Mereny Z."/>
            <person name="Hegedus B."/>
            <person name="Baldrian P."/>
            <person name="Stursova M."/>
            <person name="Weitz H."/>
            <person name="Taylor A."/>
            <person name="Grigoriev I.V."/>
            <person name="Nagy L.G."/>
            <person name="Martin F."/>
            <person name="Kauserud H."/>
        </authorList>
    </citation>
    <scope>NUCLEOTIDE SEQUENCE</scope>
    <source>
        <strain evidence="2">CBHHK173m</strain>
    </source>
</reference>
<organism evidence="2 3">
    <name type="scientific">Mycena belliarum</name>
    <dbReference type="NCBI Taxonomy" id="1033014"/>
    <lineage>
        <taxon>Eukaryota</taxon>
        <taxon>Fungi</taxon>
        <taxon>Dikarya</taxon>
        <taxon>Basidiomycota</taxon>
        <taxon>Agaricomycotina</taxon>
        <taxon>Agaricomycetes</taxon>
        <taxon>Agaricomycetidae</taxon>
        <taxon>Agaricales</taxon>
        <taxon>Marasmiineae</taxon>
        <taxon>Mycenaceae</taxon>
        <taxon>Mycena</taxon>
    </lineage>
</organism>
<dbReference type="AlphaFoldDB" id="A0AAD6UAU4"/>
<comment type="caution">
    <text evidence="2">The sequence shown here is derived from an EMBL/GenBank/DDBJ whole genome shotgun (WGS) entry which is preliminary data.</text>
</comment>
<evidence type="ECO:0000313" key="2">
    <source>
        <dbReference type="EMBL" id="KAJ7097319.1"/>
    </source>
</evidence>
<dbReference type="EMBL" id="JARJCN010000010">
    <property type="protein sequence ID" value="KAJ7097319.1"/>
    <property type="molecule type" value="Genomic_DNA"/>
</dbReference>
<feature type="compositionally biased region" description="Pro residues" evidence="1">
    <location>
        <begin position="110"/>
        <end position="127"/>
    </location>
</feature>
<feature type="compositionally biased region" description="Pro residues" evidence="1">
    <location>
        <begin position="42"/>
        <end position="51"/>
    </location>
</feature>